<keyword evidence="10" id="KW-1185">Reference proteome</keyword>
<sequence length="594" mass="65298">MMKAKKLITLTLLSALALSACKKTYLDKPITGALEPQFLETEAGAQELLIGAYAALDGQQGGDAAIGGGGSWEASPDNWIYGGVAGADASKGSIPNDQGPINGIMKFTVDASNNFLNSKWKADYEGISRANHTLATVAKVTHIEADSKTNIIAQAKFLRAHYYFDLKKMFNMVPYIDENTTNFNQPNDKDIWPMIESDFKFAYTNLPPTQPDAGRANKWAAGAYLAKTFLYQHKYDSAKVVFDAVILQGKTANGQTYALNDRFNDNFRTVTNNSAESVFAVQAAANSDPNGPSNANNGDMLNFPYGDLSPFGCCGFYQPSIDLANHFRTDGNGLPYLDDYNSHALKTDMKIPSADDSYTPDDGNIDPRLDWTAGRRGIPYLDWGVHPGAGYVRDQRYSGPYSPLKNVYGQAEQDENGDNTSWAPGSGINVNVIRFADVLLMAAEVEAQLNNLSKAEEYVNDVRTRAAKPEGFVHKYIDDSDPTGGFTDEPAANYKVGNYLPGAFSSKDFALKAIYYERKIELAMEGHRFFDLVRWGIADIELNTYFNYQGAITIDVKGGRFTKGRNEYFPIPQRQIDLSGTSGKAVLKQNPGYH</sequence>
<evidence type="ECO:0000259" key="7">
    <source>
        <dbReference type="Pfam" id="PF07980"/>
    </source>
</evidence>
<protein>
    <submittedName>
        <fullName evidence="9">Starch-binding associating with outer membrane</fullName>
    </submittedName>
</protein>
<reference evidence="9 10" key="1">
    <citation type="submission" date="2016-10" db="EMBL/GenBank/DDBJ databases">
        <authorList>
            <person name="de Groot N.N."/>
        </authorList>
    </citation>
    <scope>NUCLEOTIDE SEQUENCE [LARGE SCALE GENOMIC DNA]</scope>
    <source>
        <strain evidence="9 10">47C3B</strain>
    </source>
</reference>
<keyword evidence="5" id="KW-0998">Cell outer membrane</keyword>
<organism evidence="9 10">
    <name type="scientific">Mucilaginibacter pineti</name>
    <dbReference type="NCBI Taxonomy" id="1391627"/>
    <lineage>
        <taxon>Bacteria</taxon>
        <taxon>Pseudomonadati</taxon>
        <taxon>Bacteroidota</taxon>
        <taxon>Sphingobacteriia</taxon>
        <taxon>Sphingobacteriales</taxon>
        <taxon>Sphingobacteriaceae</taxon>
        <taxon>Mucilaginibacter</taxon>
    </lineage>
</organism>
<evidence type="ECO:0000256" key="2">
    <source>
        <dbReference type="ARBA" id="ARBA00006275"/>
    </source>
</evidence>
<dbReference type="InterPro" id="IPR012944">
    <property type="entry name" value="SusD_RagB_dom"/>
</dbReference>
<evidence type="ECO:0000256" key="3">
    <source>
        <dbReference type="ARBA" id="ARBA00022729"/>
    </source>
</evidence>
<dbReference type="GO" id="GO:0009279">
    <property type="term" value="C:cell outer membrane"/>
    <property type="evidence" value="ECO:0007669"/>
    <property type="project" value="UniProtKB-SubCell"/>
</dbReference>
<evidence type="ECO:0000256" key="4">
    <source>
        <dbReference type="ARBA" id="ARBA00023136"/>
    </source>
</evidence>
<dbReference type="InterPro" id="IPR033985">
    <property type="entry name" value="SusD-like_N"/>
</dbReference>
<feature type="domain" description="RagB/SusD" evidence="7">
    <location>
        <begin position="276"/>
        <end position="593"/>
    </location>
</feature>
<comment type="subcellular location">
    <subcellularLocation>
        <location evidence="1">Cell outer membrane</location>
    </subcellularLocation>
</comment>
<evidence type="ECO:0000256" key="1">
    <source>
        <dbReference type="ARBA" id="ARBA00004442"/>
    </source>
</evidence>
<evidence type="ECO:0000313" key="9">
    <source>
        <dbReference type="EMBL" id="SDE14518.1"/>
    </source>
</evidence>
<dbReference type="AlphaFoldDB" id="A0A1G7AHV5"/>
<dbReference type="Pfam" id="PF14322">
    <property type="entry name" value="SusD-like_3"/>
    <property type="match status" value="1"/>
</dbReference>
<dbReference type="Gene3D" id="1.25.40.390">
    <property type="match status" value="1"/>
</dbReference>
<feature type="chain" id="PRO_5011775330" evidence="6">
    <location>
        <begin position="23"/>
        <end position="594"/>
    </location>
</feature>
<dbReference type="PROSITE" id="PS51257">
    <property type="entry name" value="PROKAR_LIPOPROTEIN"/>
    <property type="match status" value="1"/>
</dbReference>
<feature type="domain" description="SusD-like N-terminal" evidence="8">
    <location>
        <begin position="113"/>
        <end position="230"/>
    </location>
</feature>
<dbReference type="InterPro" id="IPR011990">
    <property type="entry name" value="TPR-like_helical_dom_sf"/>
</dbReference>
<dbReference type="RefSeq" id="WP_205411246.1">
    <property type="nucleotide sequence ID" value="NZ_FNAI01000004.1"/>
</dbReference>
<gene>
    <name evidence="9" type="ORF">SAMN05216464_104114</name>
</gene>
<evidence type="ECO:0000313" key="10">
    <source>
        <dbReference type="Proteomes" id="UP000199072"/>
    </source>
</evidence>
<name>A0A1G7AHV5_9SPHI</name>
<keyword evidence="4" id="KW-0472">Membrane</keyword>
<evidence type="ECO:0000256" key="5">
    <source>
        <dbReference type="ARBA" id="ARBA00023237"/>
    </source>
</evidence>
<dbReference type="Proteomes" id="UP000199072">
    <property type="component" value="Unassembled WGS sequence"/>
</dbReference>
<dbReference type="Pfam" id="PF07980">
    <property type="entry name" value="SusD_RagB"/>
    <property type="match status" value="1"/>
</dbReference>
<dbReference type="STRING" id="1391627.SAMN05216464_104114"/>
<feature type="signal peptide" evidence="6">
    <location>
        <begin position="1"/>
        <end position="22"/>
    </location>
</feature>
<proteinExistence type="inferred from homology"/>
<dbReference type="SUPFAM" id="SSF48452">
    <property type="entry name" value="TPR-like"/>
    <property type="match status" value="1"/>
</dbReference>
<evidence type="ECO:0000259" key="8">
    <source>
        <dbReference type="Pfam" id="PF14322"/>
    </source>
</evidence>
<dbReference type="EMBL" id="FNAI01000004">
    <property type="protein sequence ID" value="SDE14518.1"/>
    <property type="molecule type" value="Genomic_DNA"/>
</dbReference>
<accession>A0A1G7AHV5</accession>
<evidence type="ECO:0000256" key="6">
    <source>
        <dbReference type="SAM" id="SignalP"/>
    </source>
</evidence>
<keyword evidence="3 6" id="KW-0732">Signal</keyword>
<comment type="similarity">
    <text evidence="2">Belongs to the SusD family.</text>
</comment>